<reference evidence="2 3" key="1">
    <citation type="submission" date="2020-06" db="EMBL/GenBank/DDBJ databases">
        <authorList>
            <person name="Jo H."/>
        </authorList>
    </citation>
    <scope>NUCLEOTIDE SEQUENCE [LARGE SCALE GENOMIC DNA]</scope>
    <source>
        <strain evidence="2 3">I46</strain>
    </source>
</reference>
<dbReference type="InterPro" id="IPR019953">
    <property type="entry name" value="OHR"/>
</dbReference>
<dbReference type="InterPro" id="IPR036102">
    <property type="entry name" value="OsmC/Ohrsf"/>
</dbReference>
<dbReference type="EMBL" id="CP058316">
    <property type="protein sequence ID" value="QLD10429.1"/>
    <property type="molecule type" value="Genomic_DNA"/>
</dbReference>
<dbReference type="SUPFAM" id="SSF82784">
    <property type="entry name" value="OsmC-like"/>
    <property type="match status" value="1"/>
</dbReference>
<dbReference type="Proteomes" id="UP000509638">
    <property type="component" value="Chromosome"/>
</dbReference>
<evidence type="ECO:0000313" key="3">
    <source>
        <dbReference type="Proteomes" id="UP000509638"/>
    </source>
</evidence>
<proteinExistence type="inferred from homology"/>
<evidence type="ECO:0000256" key="1">
    <source>
        <dbReference type="ARBA" id="ARBA00007378"/>
    </source>
</evidence>
<organism evidence="2 3">
    <name type="scientific">Microbacterium oleivorans</name>
    <dbReference type="NCBI Taxonomy" id="273677"/>
    <lineage>
        <taxon>Bacteria</taxon>
        <taxon>Bacillati</taxon>
        <taxon>Actinomycetota</taxon>
        <taxon>Actinomycetes</taxon>
        <taxon>Micrococcales</taxon>
        <taxon>Microbacteriaceae</taxon>
        <taxon>Microbacterium</taxon>
    </lineage>
</organism>
<dbReference type="Pfam" id="PF02566">
    <property type="entry name" value="OsmC"/>
    <property type="match status" value="1"/>
</dbReference>
<gene>
    <name evidence="2" type="ORF">HW566_00670</name>
</gene>
<dbReference type="PANTHER" id="PTHR33797:SF2">
    <property type="entry name" value="ORGANIC HYDROPEROXIDE RESISTANCE PROTEIN-LIKE"/>
    <property type="match status" value="1"/>
</dbReference>
<dbReference type="RefSeq" id="WP_178009522.1">
    <property type="nucleotide sequence ID" value="NZ_CP058316.1"/>
</dbReference>
<dbReference type="GO" id="GO:0006979">
    <property type="term" value="P:response to oxidative stress"/>
    <property type="evidence" value="ECO:0007669"/>
    <property type="project" value="InterPro"/>
</dbReference>
<comment type="similarity">
    <text evidence="1">Belongs to the OsmC/Ohr family.</text>
</comment>
<protein>
    <submittedName>
        <fullName evidence="2">OsmC family protein</fullName>
    </submittedName>
</protein>
<evidence type="ECO:0000313" key="2">
    <source>
        <dbReference type="EMBL" id="QLD10429.1"/>
    </source>
</evidence>
<dbReference type="Gene3D" id="3.30.300.20">
    <property type="match status" value="1"/>
</dbReference>
<sequence>MSVRYRTSAFNDDGGVGVTRVPGGLAVAVSNPLDPHHDPAASNPEQLLALSWATCLNATAQAVVQRARRTAVRVEVAMRDAEERTGYEFVVTAFVSAEGLDETATARLAADVHDRCPVSRLLQGAATVSVETEAWAAR</sequence>
<name>A0A7D5F6N0_9MICO</name>
<dbReference type="AlphaFoldDB" id="A0A7D5F6N0"/>
<dbReference type="PANTHER" id="PTHR33797">
    <property type="entry name" value="ORGANIC HYDROPEROXIDE RESISTANCE PROTEIN-LIKE"/>
    <property type="match status" value="1"/>
</dbReference>
<accession>A0A7D5F6N0</accession>
<dbReference type="InterPro" id="IPR015946">
    <property type="entry name" value="KH_dom-like_a/b"/>
</dbReference>
<dbReference type="InterPro" id="IPR003718">
    <property type="entry name" value="OsmC/Ohr_fam"/>
</dbReference>